<feature type="domain" description="Gcp-like" evidence="1">
    <location>
        <begin position="33"/>
        <end position="227"/>
    </location>
</feature>
<evidence type="ECO:0000313" key="2">
    <source>
        <dbReference type="EMBL" id="AIC95739.1"/>
    </source>
</evidence>
<dbReference type="STRING" id="1246626.BleG1_3175"/>
<keyword evidence="2" id="KW-0645">Protease</keyword>
<dbReference type="GO" id="GO:0002949">
    <property type="term" value="P:tRNA threonylcarbamoyladenosine modification"/>
    <property type="evidence" value="ECO:0007669"/>
    <property type="project" value="InterPro"/>
</dbReference>
<dbReference type="PANTHER" id="PTHR11735">
    <property type="entry name" value="TRNA N6-ADENOSINE THREONYLCARBAMOYLTRANSFERASE"/>
    <property type="match status" value="1"/>
</dbReference>
<dbReference type="InterPro" id="IPR022496">
    <property type="entry name" value="T6A_TsaB"/>
</dbReference>
<dbReference type="eggNOG" id="COG1214">
    <property type="taxonomic scope" value="Bacteria"/>
</dbReference>
<dbReference type="CDD" id="cd24032">
    <property type="entry name" value="ASKHA_NBD_TsaB"/>
    <property type="match status" value="1"/>
</dbReference>
<dbReference type="InterPro" id="IPR000905">
    <property type="entry name" value="Gcp-like_dom"/>
</dbReference>
<reference evidence="2 3" key="1">
    <citation type="journal article" date="2014" name="Gene">
        <title>A comparative genomic analysis of the alkalitolerant soil bacterium Bacillus lehensis G1.</title>
        <authorList>
            <person name="Noor Y.M."/>
            <person name="Samsulrizal N.H."/>
            <person name="Jema'on N.A."/>
            <person name="Low K.O."/>
            <person name="Ramli A.N."/>
            <person name="Alias N.I."/>
            <person name="Damis S.I."/>
            <person name="Fuzi S.F."/>
            <person name="Isa M.N."/>
            <person name="Murad A.M."/>
            <person name="Raih M.F."/>
            <person name="Bakar F.D."/>
            <person name="Najimudin N."/>
            <person name="Mahadi N.M."/>
            <person name="Illias R.M."/>
        </authorList>
    </citation>
    <scope>NUCLEOTIDE SEQUENCE [LARGE SCALE GENOMIC DNA]</scope>
    <source>
        <strain evidence="2 3">G1</strain>
    </source>
</reference>
<evidence type="ECO:0000259" key="1">
    <source>
        <dbReference type="Pfam" id="PF00814"/>
    </source>
</evidence>
<keyword evidence="3" id="KW-1185">Reference proteome</keyword>
<dbReference type="GO" id="GO:0005829">
    <property type="term" value="C:cytosol"/>
    <property type="evidence" value="ECO:0007669"/>
    <property type="project" value="TreeGrafter"/>
</dbReference>
<keyword evidence="2" id="KW-0378">Hydrolase</keyword>
<dbReference type="SUPFAM" id="SSF53067">
    <property type="entry name" value="Actin-like ATPase domain"/>
    <property type="match status" value="2"/>
</dbReference>
<dbReference type="GO" id="GO:0008233">
    <property type="term" value="F:peptidase activity"/>
    <property type="evidence" value="ECO:0007669"/>
    <property type="project" value="UniProtKB-KW"/>
</dbReference>
<dbReference type="EMBL" id="CP003923">
    <property type="protein sequence ID" value="AIC95739.1"/>
    <property type="molecule type" value="Genomic_DNA"/>
</dbReference>
<accession>A0A060M6L1</accession>
<dbReference type="NCBIfam" id="TIGR03725">
    <property type="entry name" value="T6A_YeaZ"/>
    <property type="match status" value="1"/>
</dbReference>
<dbReference type="RefSeq" id="WP_038482992.1">
    <property type="nucleotide sequence ID" value="NZ_CP003923.1"/>
</dbReference>
<organism evidence="2 3">
    <name type="scientific">Shouchella lehensis G1</name>
    <dbReference type="NCBI Taxonomy" id="1246626"/>
    <lineage>
        <taxon>Bacteria</taxon>
        <taxon>Bacillati</taxon>
        <taxon>Bacillota</taxon>
        <taxon>Bacilli</taxon>
        <taxon>Bacillales</taxon>
        <taxon>Bacillaceae</taxon>
        <taxon>Shouchella</taxon>
    </lineage>
</organism>
<dbReference type="Pfam" id="PF00814">
    <property type="entry name" value="TsaD"/>
    <property type="match status" value="1"/>
</dbReference>
<dbReference type="InterPro" id="IPR043129">
    <property type="entry name" value="ATPase_NBD"/>
</dbReference>
<gene>
    <name evidence="2" type="ORF">BleG1_3175</name>
</gene>
<dbReference type="AlphaFoldDB" id="A0A060M6L1"/>
<proteinExistence type="predicted"/>
<dbReference type="Proteomes" id="UP000027142">
    <property type="component" value="Chromosome"/>
</dbReference>
<dbReference type="HOGENOM" id="CLU_064886_0_1_9"/>
<name>A0A060M6L1_9BACI</name>
<dbReference type="PANTHER" id="PTHR11735:SF11">
    <property type="entry name" value="TRNA THREONYLCARBAMOYLADENOSINE BIOSYNTHESIS PROTEIN TSAB"/>
    <property type="match status" value="1"/>
</dbReference>
<protein>
    <submittedName>
        <fullName evidence="2">Glycoprotease</fullName>
    </submittedName>
</protein>
<dbReference type="KEGG" id="ble:BleG1_3175"/>
<dbReference type="OrthoDB" id="9784166at2"/>
<dbReference type="Gene3D" id="3.30.420.40">
    <property type="match status" value="2"/>
</dbReference>
<evidence type="ECO:0000313" key="3">
    <source>
        <dbReference type="Proteomes" id="UP000027142"/>
    </source>
</evidence>
<dbReference type="PATRIC" id="fig|1246626.3.peg.3166"/>
<dbReference type="GO" id="GO:0006508">
    <property type="term" value="P:proteolysis"/>
    <property type="evidence" value="ECO:0007669"/>
    <property type="project" value="UniProtKB-KW"/>
</dbReference>
<sequence>MTTIIGIDTSSYRLGVSVSKDGVVIAEYSTMLKKNHALRLMPTVERVLNDVEIKPSDLDGVAVAKGPGSYTGVRMAVTTAKTLAWSLNLPLIAVSTLEVMAQVGRYINGLVVPLIDARRGTVFSAVYQSKSTGSLEEVLEESHITLTALLDKLRTQNQTILFVGEDVALHSEKIETELGHLAQFAQKSLPSARAGALCALAQEKKPVDNIHGFTPDYHRLPEAEVNWQHEQQQRNES</sequence>